<protein>
    <recommendedName>
        <fullName evidence="3">Eukaryotic/viral aspartic protease</fullName>
    </recommendedName>
</protein>
<name>A0A225W7S6_9STRA</name>
<dbReference type="Proteomes" id="UP000198211">
    <property type="component" value="Unassembled WGS sequence"/>
</dbReference>
<dbReference type="InterPro" id="IPR021109">
    <property type="entry name" value="Peptidase_aspartic_dom_sf"/>
</dbReference>
<evidence type="ECO:0008006" key="3">
    <source>
        <dbReference type="Google" id="ProtNLM"/>
    </source>
</evidence>
<evidence type="ECO:0000313" key="2">
    <source>
        <dbReference type="Proteomes" id="UP000198211"/>
    </source>
</evidence>
<organism evidence="1 2">
    <name type="scientific">Phytophthora megakarya</name>
    <dbReference type="NCBI Taxonomy" id="4795"/>
    <lineage>
        <taxon>Eukaryota</taxon>
        <taxon>Sar</taxon>
        <taxon>Stramenopiles</taxon>
        <taxon>Oomycota</taxon>
        <taxon>Peronosporomycetes</taxon>
        <taxon>Peronosporales</taxon>
        <taxon>Peronosporaceae</taxon>
        <taxon>Phytophthora</taxon>
    </lineage>
</organism>
<accession>A0A225W7S6</accession>
<evidence type="ECO:0000313" key="1">
    <source>
        <dbReference type="EMBL" id="OWZ13793.1"/>
    </source>
</evidence>
<gene>
    <name evidence="1" type="ORF">PHMEG_00012825</name>
</gene>
<dbReference type="AlphaFoldDB" id="A0A225W7S6"/>
<dbReference type="SUPFAM" id="SSF50630">
    <property type="entry name" value="Acid proteases"/>
    <property type="match status" value="1"/>
</dbReference>
<comment type="caution">
    <text evidence="1">The sequence shown here is derived from an EMBL/GenBank/DDBJ whole genome shotgun (WGS) entry which is preliminary data.</text>
</comment>
<sequence>MHVNHTVTVSSLRQVDGYARSDVTMTVDLRPKEFRGYWKQQDPDLWFKPADQETTTEIVKPSRIPEYRRSGSTPTLDLLSGESHGYWKHHAHAKIVDKVHNEKTILILDTGDEVSIVNTVFARKVGCYIDWSQIQDCVWIGTITRTKVTLAGSLVYFFDIWVGDFSGQETILGMDVMVPAGIYLDLAHGSISLPDEVRIQISGRRQLYSDKTRIVNLGQYLRMQSGESVELPLRLRTLDHEKRWVIRGKHCVP</sequence>
<dbReference type="EMBL" id="NBNE01001494">
    <property type="protein sequence ID" value="OWZ13793.1"/>
    <property type="molecule type" value="Genomic_DNA"/>
</dbReference>
<reference evidence="2" key="1">
    <citation type="submission" date="2017-03" db="EMBL/GenBank/DDBJ databases">
        <title>Phytopthora megakarya and P. palmivora, two closely related causual agents of cacao black pod achieved similar genome size and gene model numbers by different mechanisms.</title>
        <authorList>
            <person name="Ali S."/>
            <person name="Shao J."/>
            <person name="Larry D.J."/>
            <person name="Kronmiller B."/>
            <person name="Shen D."/>
            <person name="Strem M.D."/>
            <person name="Melnick R.L."/>
            <person name="Guiltinan M.J."/>
            <person name="Tyler B.M."/>
            <person name="Meinhardt L.W."/>
            <person name="Bailey B.A."/>
        </authorList>
    </citation>
    <scope>NUCLEOTIDE SEQUENCE [LARGE SCALE GENOMIC DNA]</scope>
    <source>
        <strain evidence="2">zdho120</strain>
    </source>
</reference>
<keyword evidence="2" id="KW-1185">Reference proteome</keyword>
<dbReference type="OrthoDB" id="84413at2759"/>
<proteinExistence type="predicted"/>
<dbReference type="Gene3D" id="2.40.70.10">
    <property type="entry name" value="Acid Proteases"/>
    <property type="match status" value="1"/>
</dbReference>